<dbReference type="AlphaFoldDB" id="A0A235BN80"/>
<accession>A0A235BN80</accession>
<dbReference type="PANTHER" id="PTHR42912:SF93">
    <property type="entry name" value="N6-ADENOSINE-METHYLTRANSFERASE TMT1A"/>
    <property type="match status" value="1"/>
</dbReference>
<dbReference type="EMBL" id="NOZQ01000229">
    <property type="protein sequence ID" value="OYD13652.1"/>
    <property type="molecule type" value="Genomic_DNA"/>
</dbReference>
<evidence type="ECO:0000313" key="2">
    <source>
        <dbReference type="EMBL" id="OYD13652.1"/>
    </source>
</evidence>
<dbReference type="Proteomes" id="UP000215215">
    <property type="component" value="Unassembled WGS sequence"/>
</dbReference>
<protein>
    <recommendedName>
        <fullName evidence="1">Methyltransferase domain-containing protein</fullName>
    </recommendedName>
</protein>
<sequence length="217" mass="25436">MDKMDEYYSKRTREYERIYHRDDPIRQSEQNKIAEAIKKTFRNRKVLEVACGTGFWTTFLSESAKNIIAIDNSNAVLEIARSKHYKCPTYFQKCDAYNLPFLECSFDGSLVNFWVSHISKEKIGVFLRGLHRVLSDRSRIFIADNVFNEGIGGKLVQDEGDDNTYKIRTLESGEQYKVLKNYYSEDQIINIFGKSTNPLNIYFGKCFWYICCELKKD</sequence>
<dbReference type="Pfam" id="PF13649">
    <property type="entry name" value="Methyltransf_25"/>
    <property type="match status" value="1"/>
</dbReference>
<dbReference type="InterPro" id="IPR050508">
    <property type="entry name" value="Methyltransf_Superfamily"/>
</dbReference>
<gene>
    <name evidence="2" type="ORF">CH333_10560</name>
</gene>
<reference evidence="2 3" key="1">
    <citation type="submission" date="2017-07" db="EMBL/GenBank/DDBJ databases">
        <title>Recovery of genomes from metagenomes via a dereplication, aggregation, and scoring strategy.</title>
        <authorList>
            <person name="Sieber C.M."/>
            <person name="Probst A.J."/>
            <person name="Sharrar A."/>
            <person name="Thomas B.C."/>
            <person name="Hess M."/>
            <person name="Tringe S.G."/>
            <person name="Banfield J.F."/>
        </authorList>
    </citation>
    <scope>NUCLEOTIDE SEQUENCE [LARGE SCALE GENOMIC DNA]</scope>
    <source>
        <strain evidence="2">JGI_Cruoil_03_44_89</strain>
    </source>
</reference>
<evidence type="ECO:0000313" key="3">
    <source>
        <dbReference type="Proteomes" id="UP000215215"/>
    </source>
</evidence>
<comment type="caution">
    <text evidence="2">The sequence shown here is derived from an EMBL/GenBank/DDBJ whole genome shotgun (WGS) entry which is preliminary data.</text>
</comment>
<evidence type="ECO:0000259" key="1">
    <source>
        <dbReference type="Pfam" id="PF13649"/>
    </source>
</evidence>
<dbReference type="PANTHER" id="PTHR42912">
    <property type="entry name" value="METHYLTRANSFERASE"/>
    <property type="match status" value="1"/>
</dbReference>
<organism evidence="2 3">
    <name type="scientific">candidate division WOR-3 bacterium JGI_Cruoil_03_44_89</name>
    <dbReference type="NCBI Taxonomy" id="1973748"/>
    <lineage>
        <taxon>Bacteria</taxon>
        <taxon>Bacteria division WOR-3</taxon>
    </lineage>
</organism>
<dbReference type="SUPFAM" id="SSF53335">
    <property type="entry name" value="S-adenosyl-L-methionine-dependent methyltransferases"/>
    <property type="match status" value="1"/>
</dbReference>
<name>A0A235BN80_UNCW3</name>
<dbReference type="InterPro" id="IPR029063">
    <property type="entry name" value="SAM-dependent_MTases_sf"/>
</dbReference>
<proteinExistence type="predicted"/>
<dbReference type="InterPro" id="IPR041698">
    <property type="entry name" value="Methyltransf_25"/>
</dbReference>
<dbReference type="Gene3D" id="3.40.50.150">
    <property type="entry name" value="Vaccinia Virus protein VP39"/>
    <property type="match status" value="1"/>
</dbReference>
<dbReference type="CDD" id="cd02440">
    <property type="entry name" value="AdoMet_MTases"/>
    <property type="match status" value="1"/>
</dbReference>
<dbReference type="GO" id="GO:0008168">
    <property type="term" value="F:methyltransferase activity"/>
    <property type="evidence" value="ECO:0007669"/>
    <property type="project" value="TreeGrafter"/>
</dbReference>
<feature type="domain" description="Methyltransferase" evidence="1">
    <location>
        <begin position="46"/>
        <end position="135"/>
    </location>
</feature>